<gene>
    <name evidence="2" type="ORF">FGO68_gene1553</name>
</gene>
<accession>A0A8J8P3I5</accession>
<evidence type="ECO:0000256" key="1">
    <source>
        <dbReference type="SAM" id="MobiDB-lite"/>
    </source>
</evidence>
<proteinExistence type="predicted"/>
<evidence type="ECO:0000313" key="3">
    <source>
        <dbReference type="Proteomes" id="UP000785679"/>
    </source>
</evidence>
<dbReference type="OrthoDB" id="286297at2759"/>
<comment type="caution">
    <text evidence="2">The sequence shown here is derived from an EMBL/GenBank/DDBJ whole genome shotgun (WGS) entry which is preliminary data.</text>
</comment>
<dbReference type="Proteomes" id="UP000785679">
    <property type="component" value="Unassembled WGS sequence"/>
</dbReference>
<keyword evidence="3" id="KW-1185">Reference proteome</keyword>
<protein>
    <submittedName>
        <fullName evidence="2">Uncharacterized protein</fullName>
    </submittedName>
</protein>
<sequence length="675" mass="77025">MLPLPYGLLPHEMVEVVDNERLIPGLTKIYRVAEDFPYLDHHSLNKENEGYEIAHQKAFIYQGVHHKDSLNPLLALYKALPSTKQSLMKFVELHEMRYTFVTDLFASYGLSGKLLNTQQQNSGGQGPGQAAAQQQQTTGNQLTLEQHLRGLQSYYIWNIYKQLTNEMLEKVADLPYNEFERNFKRHIMEPLADTILTKTIYNSKHTNRRSPKQHPKFQLTIGNAQLMQTYIAKQQEDKSFMAPIRAVLVADDTDFHSFLDVYIRDHIAKYQTLANKQLDFRIYLIPNRGISTLAHYIAMRDDLYCNCVYLPAVQNPLLGMLNKNQEDAVQARYLGQIAAMREGPKFMEEWGRFMVMQDEYVQDYMRDACRIVPVKVYCCEFYKETVDDRPAKTVYFCHRFEIGHCSVYDKLQSVNEVLNAANVDSLVKAQANFERAMSDLAAQNSATLGGSIDAMSGAQHLNKDDNVSFHMHVQVKRLDAMGKEYMTDAQVEPLTTQVAYLKLINVPTMFDIGCMQSDPTSDALTLNMVDEKSFKIEKDEFLSRIRKFKMEKIEKFQSALKAIHTTLQVGETIIYPLGIVTNHAAKQAGFLSGMMKNMMGKGVEQAETISPDGLPPGSTLDPTISKIPIRIDGVKYSENAKKIVIKRYRKDNIHISVPVMSFLPLKVDDLPNYSI</sequence>
<organism evidence="2 3">
    <name type="scientific">Halteria grandinella</name>
    <dbReference type="NCBI Taxonomy" id="5974"/>
    <lineage>
        <taxon>Eukaryota</taxon>
        <taxon>Sar</taxon>
        <taxon>Alveolata</taxon>
        <taxon>Ciliophora</taxon>
        <taxon>Intramacronucleata</taxon>
        <taxon>Spirotrichea</taxon>
        <taxon>Stichotrichia</taxon>
        <taxon>Sporadotrichida</taxon>
        <taxon>Halteriidae</taxon>
        <taxon>Halteria</taxon>
    </lineage>
</organism>
<feature type="region of interest" description="Disordered" evidence="1">
    <location>
        <begin position="118"/>
        <end position="138"/>
    </location>
</feature>
<dbReference type="EMBL" id="RRYP01002059">
    <property type="protein sequence ID" value="TNV85180.1"/>
    <property type="molecule type" value="Genomic_DNA"/>
</dbReference>
<evidence type="ECO:0000313" key="2">
    <source>
        <dbReference type="EMBL" id="TNV85180.1"/>
    </source>
</evidence>
<dbReference type="AlphaFoldDB" id="A0A8J8P3I5"/>
<reference evidence="2" key="1">
    <citation type="submission" date="2019-06" db="EMBL/GenBank/DDBJ databases">
        <authorList>
            <person name="Zheng W."/>
        </authorList>
    </citation>
    <scope>NUCLEOTIDE SEQUENCE</scope>
    <source>
        <strain evidence="2">QDHG01</strain>
    </source>
</reference>
<name>A0A8J8P3I5_HALGN</name>